<accession>A0ABX0XKP0</accession>
<keyword evidence="2" id="KW-1185">Reference proteome</keyword>
<dbReference type="EMBL" id="JAATJE010000001">
    <property type="protein sequence ID" value="NJC33346.1"/>
    <property type="molecule type" value="Genomic_DNA"/>
</dbReference>
<comment type="caution">
    <text evidence="1">The sequence shown here is derived from an EMBL/GenBank/DDBJ whole genome shotgun (WGS) entry which is preliminary data.</text>
</comment>
<evidence type="ECO:0000313" key="1">
    <source>
        <dbReference type="EMBL" id="NJC33346.1"/>
    </source>
</evidence>
<sequence>MSQLAFPLAFPEGRREESFLLADSNRAAAAHLDRWGTWPVPVTILTGPRKSGRSLLARVAMRPVGGRIVDAADTIDETQLFHHWNAANDDRRPLVLIADAPPPAWIVRLPDLRSRLAATPHVRIDDPDAALVPQLIAHLFERRNLHAPDALVDWLARRVERTHLAIIGAVDALDEAALARRARLTVQLARTALGRLIDETDIRSGDAA</sequence>
<dbReference type="InterPro" id="IPR027417">
    <property type="entry name" value="P-loop_NTPase"/>
</dbReference>
<dbReference type="Gene3D" id="1.10.8.60">
    <property type="match status" value="1"/>
</dbReference>
<reference evidence="1 2" key="1">
    <citation type="submission" date="2020-03" db="EMBL/GenBank/DDBJ databases">
        <title>Genomic Encyclopedia of Type Strains, Phase IV (KMG-IV): sequencing the most valuable type-strain genomes for metagenomic binning, comparative biology and taxonomic classification.</title>
        <authorList>
            <person name="Goeker M."/>
        </authorList>
    </citation>
    <scope>NUCLEOTIDE SEQUENCE [LARGE SCALE GENOMIC DNA]</scope>
    <source>
        <strain evidence="1 2">DSM 27651</strain>
    </source>
</reference>
<evidence type="ECO:0000313" key="2">
    <source>
        <dbReference type="Proteomes" id="UP000734218"/>
    </source>
</evidence>
<organism evidence="1 2">
    <name type="scientific">Sphingomonas jejuensis</name>
    <dbReference type="NCBI Taxonomy" id="904715"/>
    <lineage>
        <taxon>Bacteria</taxon>
        <taxon>Pseudomonadati</taxon>
        <taxon>Pseudomonadota</taxon>
        <taxon>Alphaproteobacteria</taxon>
        <taxon>Sphingomonadales</taxon>
        <taxon>Sphingomonadaceae</taxon>
        <taxon>Sphingomonas</taxon>
    </lineage>
</organism>
<gene>
    <name evidence="1" type="ORF">GGR88_000820</name>
</gene>
<protein>
    <recommendedName>
        <fullName evidence="3">Chromosomal replication initiator DnaA</fullName>
    </recommendedName>
</protein>
<dbReference type="SUPFAM" id="SSF52540">
    <property type="entry name" value="P-loop containing nucleoside triphosphate hydrolases"/>
    <property type="match status" value="1"/>
</dbReference>
<dbReference type="Proteomes" id="UP000734218">
    <property type="component" value="Unassembled WGS sequence"/>
</dbReference>
<evidence type="ECO:0008006" key="3">
    <source>
        <dbReference type="Google" id="ProtNLM"/>
    </source>
</evidence>
<proteinExistence type="predicted"/>
<dbReference type="RefSeq" id="WP_167953253.1">
    <property type="nucleotide sequence ID" value="NZ_JAATJE010000001.1"/>
</dbReference>
<name>A0ABX0XKP0_9SPHN</name>